<protein>
    <recommendedName>
        <fullName evidence="1">Heterokaryon incompatibility domain-containing protein</fullName>
    </recommendedName>
</protein>
<accession>A0A0D1YUH0</accession>
<evidence type="ECO:0000259" key="1">
    <source>
        <dbReference type="Pfam" id="PF06985"/>
    </source>
</evidence>
<proteinExistence type="predicted"/>
<organism evidence="2 3">
    <name type="scientific">Exophiala sideris</name>
    <dbReference type="NCBI Taxonomy" id="1016849"/>
    <lineage>
        <taxon>Eukaryota</taxon>
        <taxon>Fungi</taxon>
        <taxon>Dikarya</taxon>
        <taxon>Ascomycota</taxon>
        <taxon>Pezizomycotina</taxon>
        <taxon>Eurotiomycetes</taxon>
        <taxon>Chaetothyriomycetidae</taxon>
        <taxon>Chaetothyriales</taxon>
        <taxon>Herpotrichiellaceae</taxon>
        <taxon>Exophiala</taxon>
    </lineage>
</organism>
<dbReference type="PANTHER" id="PTHR24148:SF73">
    <property type="entry name" value="HET DOMAIN PROTEIN (AFU_ORTHOLOGUE AFUA_8G01020)"/>
    <property type="match status" value="1"/>
</dbReference>
<dbReference type="EMBL" id="KN846951">
    <property type="protein sequence ID" value="KIV86247.1"/>
    <property type="molecule type" value="Genomic_DNA"/>
</dbReference>
<feature type="domain" description="Heterokaryon incompatibility" evidence="1">
    <location>
        <begin position="48"/>
        <end position="208"/>
    </location>
</feature>
<dbReference type="STRING" id="1016849.A0A0D1YUH0"/>
<evidence type="ECO:0000313" key="2">
    <source>
        <dbReference type="EMBL" id="KIV86247.1"/>
    </source>
</evidence>
<dbReference type="InterPro" id="IPR010730">
    <property type="entry name" value="HET"/>
</dbReference>
<evidence type="ECO:0000313" key="3">
    <source>
        <dbReference type="Proteomes" id="UP000053599"/>
    </source>
</evidence>
<dbReference type="HOGENOM" id="CLU_478956_0_0_1"/>
<reference evidence="2 3" key="1">
    <citation type="submission" date="2015-01" db="EMBL/GenBank/DDBJ databases">
        <title>The Genome Sequence of Exophiala sideris CBS121828.</title>
        <authorList>
            <consortium name="The Broad Institute Genomics Platform"/>
            <person name="Cuomo C."/>
            <person name="de Hoog S."/>
            <person name="Gorbushina A."/>
            <person name="Stielow B."/>
            <person name="Teixiera M."/>
            <person name="Abouelleil A."/>
            <person name="Chapman S.B."/>
            <person name="Priest M."/>
            <person name="Young S.K."/>
            <person name="Wortman J."/>
            <person name="Nusbaum C."/>
            <person name="Birren B."/>
        </authorList>
    </citation>
    <scope>NUCLEOTIDE SEQUENCE [LARGE SCALE GENOMIC DNA]</scope>
    <source>
        <strain evidence="2 3">CBS 121828</strain>
    </source>
</reference>
<dbReference type="Proteomes" id="UP000053599">
    <property type="component" value="Unassembled WGS sequence"/>
</dbReference>
<dbReference type="AlphaFoldDB" id="A0A0D1YUH0"/>
<sequence length="605" mass="69033">MDVPACFKHTPLDLTRSSLRLVDLLPRQEDGRIQCTVRHELQHPDLRYTAVSYEWGNPHPEVFTIHINGRPFKIRHNLFSFLQSLLTMYPGGYKDLWIDALCIDQQSHGERNHQVQRMSQIYGAAYPTFVWLGPAADESDQLFESIASAGLEHGWSAGMTSGEEVASLTEEQWQEYRDRVLLDKFHLWAACQRLSSRTYWTRTWVLQEILLAQKLILICGTKTCPWSAWTMIMTISRGARSTATRGWVPRLWDSSAKFICNYWLSYIRGVPDTGLISLVLRFQQSQCSVKHDKVYGVLGLASDASRFEIDYRCSMEDLYYQLLDWRRPTDAFNDALELCRLFDVRPPFAVLVRLLHPGSTLRDVTALCEYFQYALPHVQDRLSLVYPDKVPDQTSFASIALTTATAQSVGDIDMLSGLLTGVSIKWAASRPSVLEDLKDSSPKGVAAFAAKFPWRITQRCSCSMCCPDTIAGARSFARFNMLTSLRDDDMVRQLEETDAVIFYRRDKSSNETKYTYLATGLKNNRAYGSSLLLIYDPVDALQCEDDTRDTDSSSRAIRATLAQSLNLVIHQKLPTHHRYSGESLREVKLTARRVRRISARSRRQA</sequence>
<name>A0A0D1YUH0_9EURO</name>
<dbReference type="Pfam" id="PF06985">
    <property type="entry name" value="HET"/>
    <property type="match status" value="1"/>
</dbReference>
<gene>
    <name evidence="2" type="ORF">PV11_01870</name>
</gene>
<dbReference type="PANTHER" id="PTHR24148">
    <property type="entry name" value="ANKYRIN REPEAT DOMAIN-CONTAINING PROTEIN 39 HOMOLOG-RELATED"/>
    <property type="match status" value="1"/>
</dbReference>
<dbReference type="InterPro" id="IPR052895">
    <property type="entry name" value="HetReg/Transcr_Mod"/>
</dbReference>
<dbReference type="OrthoDB" id="4161734at2759"/>